<dbReference type="OrthoDB" id="6189458at2"/>
<organism evidence="1 2">
    <name type="scientific">Anoxybacter fermentans</name>
    <dbReference type="NCBI Taxonomy" id="1323375"/>
    <lineage>
        <taxon>Bacteria</taxon>
        <taxon>Bacillati</taxon>
        <taxon>Bacillota</taxon>
        <taxon>Clostridia</taxon>
        <taxon>Halanaerobiales</taxon>
        <taxon>Anoxybacter</taxon>
    </lineage>
</organism>
<dbReference type="AlphaFoldDB" id="A0A3Q9HPY6"/>
<accession>A0A3Q9HPY6</accession>
<evidence type="ECO:0000313" key="1">
    <source>
        <dbReference type="EMBL" id="AZR72915.1"/>
    </source>
</evidence>
<keyword evidence="2" id="KW-1185">Reference proteome</keyword>
<dbReference type="KEGG" id="aft:BBF96_05625"/>
<dbReference type="Gene3D" id="3.20.70.20">
    <property type="match status" value="1"/>
</dbReference>
<dbReference type="Pfam" id="PF11230">
    <property type="entry name" value="YjjI-like"/>
    <property type="match status" value="1"/>
</dbReference>
<name>A0A3Q9HPY6_9FIRM</name>
<sequence>MDLKEFRIRARKIINDPGLTYHQRRHKLALLAEELVEYPPLGDEAKKALDERVICDLYEGHAPYRPRYILPDYEKALKQGSEFLELDPPTNLAEALNFLTILYSQVPSITGFPVYLGDIDRLLIPFLEGVSDDELYHKLKLFWRAVDRMFPDGFVHANLGPEDTRVGRVIFKIERELKQVVPNLTLKYDPEVTTDELLLEGIKTVFAVGKPHFANHPMMVKDLGEKYAVVSCYNSLKIGGGSHTLVRLNLKKTVEKHSGDIESYFKETLPHYVELTLQVMEARIRYLVEEAKFFEHDFLAQEGLISLDQFSAMFGIFGLAEAVNLLMESKGRNGRYGHDEEANQLSYRITDVIAEILAQRPLPYCDGNGGKAFFHSQSGIDLDVDVTAGTRIPYGDEPEIFEHITAVAPHHYKFQAGISDIFHFENTVQNNPQAVADIIKGAFAQGMRDFTFNLADGEFVRITGYLVRRSDLEQMKREKRSRYDSTVLGYNAVENQGIFQRKRRVISREQTPGTH</sequence>
<dbReference type="EMBL" id="CP016379">
    <property type="protein sequence ID" value="AZR72915.1"/>
    <property type="molecule type" value="Genomic_DNA"/>
</dbReference>
<dbReference type="SUPFAM" id="SSF51998">
    <property type="entry name" value="PFL-like glycyl radical enzymes"/>
    <property type="match status" value="1"/>
</dbReference>
<dbReference type="NCBIfam" id="TIGR04040">
    <property type="entry name" value="glycyl_YjjI"/>
    <property type="match status" value="1"/>
</dbReference>
<protein>
    <submittedName>
        <fullName evidence="1">YjjI family glycine radical enzyme</fullName>
    </submittedName>
</protein>
<proteinExistence type="predicted"/>
<dbReference type="InterPro" id="IPR016905">
    <property type="entry name" value="Glycyl_radical_YjjI-like"/>
</dbReference>
<dbReference type="PIRSF" id="PIRSF028991">
    <property type="entry name" value="Glycl_rad_HI0521_prd"/>
    <property type="match status" value="1"/>
</dbReference>
<dbReference type="RefSeq" id="WP_127016250.1">
    <property type="nucleotide sequence ID" value="NZ_CP016379.1"/>
</dbReference>
<dbReference type="Proteomes" id="UP000267250">
    <property type="component" value="Chromosome"/>
</dbReference>
<evidence type="ECO:0000313" key="2">
    <source>
        <dbReference type="Proteomes" id="UP000267250"/>
    </source>
</evidence>
<gene>
    <name evidence="1" type="ORF">BBF96_05625</name>
</gene>
<reference evidence="1 2" key="1">
    <citation type="submission" date="2016-07" db="EMBL/GenBank/DDBJ databases">
        <title>Genome and transcriptome analysis of iron-reducing fermentative bacteria Anoxybacter fermentans.</title>
        <authorList>
            <person name="Zeng X."/>
            <person name="Shao Z."/>
        </authorList>
    </citation>
    <scope>NUCLEOTIDE SEQUENCE [LARGE SCALE GENOMIC DNA]</scope>
    <source>
        <strain evidence="1 2">DY22613</strain>
    </source>
</reference>